<dbReference type="PANTHER" id="PTHR46008">
    <property type="entry name" value="LEAF RUST 10 DISEASE-RESISTANCE LOCUS RECEPTOR-LIKE PROTEIN KINASE-LIKE 1.4"/>
    <property type="match status" value="1"/>
</dbReference>
<dbReference type="InterPro" id="IPR011009">
    <property type="entry name" value="Kinase-like_dom_sf"/>
</dbReference>
<evidence type="ECO:0000256" key="2">
    <source>
        <dbReference type="ARBA" id="ARBA00022840"/>
    </source>
</evidence>
<proteinExistence type="predicted"/>
<keyword evidence="5" id="KW-1185">Reference proteome</keyword>
<name>A0AAD5ILZ8_ACENE</name>
<dbReference type="PROSITE" id="PS50011">
    <property type="entry name" value="PROTEIN_KINASE_DOM"/>
    <property type="match status" value="1"/>
</dbReference>
<dbReference type="InterPro" id="IPR000719">
    <property type="entry name" value="Prot_kinase_dom"/>
</dbReference>
<evidence type="ECO:0000256" key="1">
    <source>
        <dbReference type="ARBA" id="ARBA00022741"/>
    </source>
</evidence>
<dbReference type="InterPro" id="IPR001245">
    <property type="entry name" value="Ser-Thr/Tyr_kinase_cat_dom"/>
</dbReference>
<dbReference type="Pfam" id="PF07714">
    <property type="entry name" value="PK_Tyr_Ser-Thr"/>
    <property type="match status" value="1"/>
</dbReference>
<dbReference type="Proteomes" id="UP001064489">
    <property type="component" value="Chromosome 7"/>
</dbReference>
<keyword evidence="1" id="KW-0547">Nucleotide-binding</keyword>
<dbReference type="AlphaFoldDB" id="A0AAD5ILZ8"/>
<feature type="domain" description="Protein kinase" evidence="3">
    <location>
        <begin position="1"/>
        <end position="105"/>
    </location>
</feature>
<dbReference type="Gene3D" id="1.10.510.10">
    <property type="entry name" value="Transferase(Phosphotransferase) domain 1"/>
    <property type="match status" value="1"/>
</dbReference>
<dbReference type="GO" id="GO:0004672">
    <property type="term" value="F:protein kinase activity"/>
    <property type="evidence" value="ECO:0007669"/>
    <property type="project" value="InterPro"/>
</dbReference>
<evidence type="ECO:0000313" key="5">
    <source>
        <dbReference type="Proteomes" id="UP001064489"/>
    </source>
</evidence>
<accession>A0AAD5ILZ8</accession>
<dbReference type="PANTHER" id="PTHR46008:SF2">
    <property type="entry name" value="LEAF RUST 10 DISEASE-RESISTANCE LOCUS RECEPTOR-LIKE PROTEIN KINASE-LIKE 1.4"/>
    <property type="match status" value="1"/>
</dbReference>
<protein>
    <recommendedName>
        <fullName evidence="3">Protein kinase domain-containing protein</fullName>
    </recommendedName>
</protein>
<organism evidence="4 5">
    <name type="scientific">Acer negundo</name>
    <name type="common">Box elder</name>
    <dbReference type="NCBI Taxonomy" id="4023"/>
    <lineage>
        <taxon>Eukaryota</taxon>
        <taxon>Viridiplantae</taxon>
        <taxon>Streptophyta</taxon>
        <taxon>Embryophyta</taxon>
        <taxon>Tracheophyta</taxon>
        <taxon>Spermatophyta</taxon>
        <taxon>Magnoliopsida</taxon>
        <taxon>eudicotyledons</taxon>
        <taxon>Gunneridae</taxon>
        <taxon>Pentapetalae</taxon>
        <taxon>rosids</taxon>
        <taxon>malvids</taxon>
        <taxon>Sapindales</taxon>
        <taxon>Sapindaceae</taxon>
        <taxon>Hippocastanoideae</taxon>
        <taxon>Acereae</taxon>
        <taxon>Acer</taxon>
    </lineage>
</organism>
<dbReference type="GO" id="GO:0005524">
    <property type="term" value="F:ATP binding"/>
    <property type="evidence" value="ECO:0007669"/>
    <property type="project" value="UniProtKB-KW"/>
</dbReference>
<sequence length="105" mass="11836">MNEIEILTRLRHTNIVCLYGCTSRHSQGLLLVYEFIPNGTVADHLYGDQANSCLLTWPIRLNIAIETACALAYLHASNIIHCDVTTNNILLDNNFFVKVVDFKLS</sequence>
<dbReference type="EMBL" id="JAJSOW010000104">
    <property type="protein sequence ID" value="KAI9169655.1"/>
    <property type="molecule type" value="Genomic_DNA"/>
</dbReference>
<evidence type="ECO:0000259" key="3">
    <source>
        <dbReference type="PROSITE" id="PS50011"/>
    </source>
</evidence>
<gene>
    <name evidence="4" type="ORF">LWI28_015631</name>
</gene>
<reference evidence="4" key="2">
    <citation type="submission" date="2023-02" db="EMBL/GenBank/DDBJ databases">
        <authorList>
            <person name="Swenson N.G."/>
            <person name="Wegrzyn J.L."/>
            <person name="Mcevoy S.L."/>
        </authorList>
    </citation>
    <scope>NUCLEOTIDE SEQUENCE</scope>
    <source>
        <strain evidence="4">91603</strain>
        <tissue evidence="4">Leaf</tissue>
    </source>
</reference>
<comment type="caution">
    <text evidence="4">The sequence shown here is derived from an EMBL/GenBank/DDBJ whole genome shotgun (WGS) entry which is preliminary data.</text>
</comment>
<reference evidence="4" key="1">
    <citation type="journal article" date="2022" name="Plant J.">
        <title>Strategies of tolerance reflected in two North American maple genomes.</title>
        <authorList>
            <person name="McEvoy S.L."/>
            <person name="Sezen U.U."/>
            <person name="Trouern-Trend A."/>
            <person name="McMahon S.M."/>
            <person name="Schaberg P.G."/>
            <person name="Yang J."/>
            <person name="Wegrzyn J.L."/>
            <person name="Swenson N.G."/>
        </authorList>
    </citation>
    <scope>NUCLEOTIDE SEQUENCE</scope>
    <source>
        <strain evidence="4">91603</strain>
    </source>
</reference>
<dbReference type="SUPFAM" id="SSF56112">
    <property type="entry name" value="Protein kinase-like (PK-like)"/>
    <property type="match status" value="1"/>
</dbReference>
<evidence type="ECO:0000313" key="4">
    <source>
        <dbReference type="EMBL" id="KAI9169655.1"/>
    </source>
</evidence>
<keyword evidence="2" id="KW-0067">ATP-binding</keyword>
<dbReference type="PROSITE" id="PS00109">
    <property type="entry name" value="PROTEIN_KINASE_TYR"/>
    <property type="match status" value="1"/>
</dbReference>
<dbReference type="InterPro" id="IPR008266">
    <property type="entry name" value="Tyr_kinase_AS"/>
</dbReference>